<dbReference type="InterPro" id="IPR036236">
    <property type="entry name" value="Znf_C2H2_sf"/>
</dbReference>
<dbReference type="Pfam" id="PF02902">
    <property type="entry name" value="Peptidase_C48"/>
    <property type="match status" value="1"/>
</dbReference>
<evidence type="ECO:0000256" key="3">
    <source>
        <dbReference type="ARBA" id="ARBA00011738"/>
    </source>
</evidence>
<sequence>MGSWVLQVSKACAQAFQDGNLILADHYMACIWDLAVMETDENKSKLIKYFAEALVRRAYGLRPTIPYPTSFMPGSNFYRTLQLVTGTATRGKRQVHIIDFLSMLQPDIGTCYGDWLLPDVDARYCDLFSVLMQAILPRSFRLSVIVSPLLKNAIDVGGVGRNLTCRAKLVNVTLEFQVFKANSLGDLDESFEFRRAEDEAVVISYRYKLHRLLAESGSMERELLRLRQIKPDNVIIVEQSASDNDFNFIERLERSFESYSCIFGKISNSSCDLLDYHRQGICSSVGCEGMVVMDPHETVAQFWGSRLQRAGFLLFPLQKPGLFGLHVQEENGCLIVNLEESPPVVISVWKFTKSMDNFSSNSVQDSHQNFADEGLFPTVEVFPEGFSLNRIAALAEIYDLSEDICLRYELPLALTWTLWANVKHVQNEITPDLQKKHTFSIQSTACYVNNNCASKEFMEICVRQPHLFLEGQAIAGKVLQLNESLFVSDIRKFDMLEYPFANAASKFGYRDVVAINLLNNFVGGDSCVLEFYLPSSTKNFEEQKLLEDRIFFYLKNVKKTFVTPRVHGTGLGFGEATISNIPQMTMPVRSSPPAPTIGNLVGTGVSLLQEDSIGVGLPQEAISNTPVVTQVAMPMASSPPAPATGPLLVGGTDFLQEAILSTPVVTQVLMPTRSTPPASTISHSFNLNVNGLLNTAEPRDDREVGTQQPHEQGVKKKDNIFEPIPDIDPENVKANRDISILPRTKQRKSMVWEHFDRVWENGSLWAKCKHCNKSCTGSSKSGTTHLKNHLDRCPVKKSEYQDMQLKFPAQSTDLTILSAKEGSPIFDPERSRLDFEKLIIKLPYVLDMAEDESFKNFLNNLQPRFEIQPRESILSNIYGIYEEEKEKLRHYFDQLACNISLTIRLLKDNLRKNVYCCLIANFVDDDWELKKKILAFKILDYIYDAKSLSTIIQESVSEWNIRKKVCSIVLDDFPLNDNIVEHLKENCLSGQISLPSDSCYINCTLIQDGLYEIDDVLQNIRKSVEYVNETPFGRLKFQDAVNQVKLQGGKLRDDSPLRLDSNFDMLDWALESREVFCQLEQNDGNFRTNPSMKEWDRALVMHRFLKGFYDTLSSSGGAQSLTPNLYFPKLCDMYKKLLQLEKGNYPCMKLMKMKFEKYWNTYNLIFAIAAVLDPRLKFRFVEFSFGEIYQCDSKMQLSKFYKLLMDVYYEYANEGSNLSRPASIFSDFSCSTTQSANDSMLKSFSRYASASNFNDVASWKSDIDCYLEEPLLPLVADGELFDVLGWWRINKLKFPTLGRMARDILAIPVSVVPLDSSFNTLVTNLNYSGLGPNFVEAFICCQDWLVTPKRNGKTEHVNVQITAKRKMEEKGSYVIENHKHSKYNAEETNNQATDKASYKMLDEETTCHEEINMTEHRTLSEKDIQAYLVSPFTQDEAKQIKRWESSRLSGDLVVQDKGMNVDGKSLAPLLIIPHDKESRQEYYIDDSVVNAFFELLKRRANRVPNLYVKHYSIDSCIATFLIEKKRTDSQLLRWVKIEELKDVHKIFLPLCFLNHWVLFYVDTKMQKLSWLDSNRLSQMHNKDEKKAISGWFKGSLLPFLGYDNANEWSFQVPTDIPVQENSVDCGLFVMKYADCLTLGDCFPFTQKDMAHFRHRTLLDIIKGSICSDEWELRRIQSNS</sequence>
<evidence type="ECO:0000256" key="8">
    <source>
        <dbReference type="ARBA" id="ARBA00022833"/>
    </source>
</evidence>
<evidence type="ECO:0000256" key="13">
    <source>
        <dbReference type="PROSITE-ProRule" id="PRU00027"/>
    </source>
</evidence>
<dbReference type="GO" id="GO:0008234">
    <property type="term" value="F:cysteine-type peptidase activity"/>
    <property type="evidence" value="ECO:0007669"/>
    <property type="project" value="InterPro"/>
</dbReference>
<evidence type="ECO:0000313" key="17">
    <source>
        <dbReference type="Proteomes" id="UP000515121"/>
    </source>
</evidence>
<reference evidence="18" key="1">
    <citation type="submission" date="2025-08" db="UniProtKB">
        <authorList>
            <consortium name="RefSeq"/>
        </authorList>
    </citation>
    <scope>IDENTIFICATION</scope>
    <source>
        <tissue evidence="18">Fruit stalk</tissue>
    </source>
</reference>
<dbReference type="PROSITE" id="PS50600">
    <property type="entry name" value="ULP_PROTEASE"/>
    <property type="match status" value="1"/>
</dbReference>
<dbReference type="Pfam" id="PF14372">
    <property type="entry name" value="hAT-like_RNase-H"/>
    <property type="match status" value="1"/>
</dbReference>
<evidence type="ECO:0000256" key="9">
    <source>
        <dbReference type="ARBA" id="ARBA00023015"/>
    </source>
</evidence>
<evidence type="ECO:0000256" key="4">
    <source>
        <dbReference type="ARBA" id="ARBA00022670"/>
    </source>
</evidence>
<dbReference type="GO" id="GO:0008270">
    <property type="term" value="F:zinc ion binding"/>
    <property type="evidence" value="ECO:0007669"/>
    <property type="project" value="UniProtKB-KW"/>
</dbReference>
<dbReference type="InterPro" id="IPR003653">
    <property type="entry name" value="Peptidase_C48_C"/>
</dbReference>
<comment type="caution">
    <text evidence="14">Lacks conserved residue(s) required for the propagation of feature annotation.</text>
</comment>
<organism evidence="17 18">
    <name type="scientific">Durio zibethinus</name>
    <name type="common">Durian</name>
    <dbReference type="NCBI Taxonomy" id="66656"/>
    <lineage>
        <taxon>Eukaryota</taxon>
        <taxon>Viridiplantae</taxon>
        <taxon>Streptophyta</taxon>
        <taxon>Embryophyta</taxon>
        <taxon>Tracheophyta</taxon>
        <taxon>Spermatophyta</taxon>
        <taxon>Magnoliopsida</taxon>
        <taxon>eudicotyledons</taxon>
        <taxon>Gunneridae</taxon>
        <taxon>Pentapetalae</taxon>
        <taxon>rosids</taxon>
        <taxon>malvids</taxon>
        <taxon>Malvales</taxon>
        <taxon>Malvaceae</taxon>
        <taxon>Helicteroideae</taxon>
        <taxon>Durio</taxon>
    </lineage>
</organism>
<keyword evidence="10" id="KW-0238">DNA-binding</keyword>
<dbReference type="GO" id="GO:0009791">
    <property type="term" value="P:post-embryonic development"/>
    <property type="evidence" value="ECO:0007669"/>
    <property type="project" value="UniProtKB-ARBA"/>
</dbReference>
<accession>A0A6P6A3F7</accession>
<keyword evidence="4" id="KW-0645">Protease</keyword>
<dbReference type="SMART" id="SM00614">
    <property type="entry name" value="ZnF_BED"/>
    <property type="match status" value="1"/>
</dbReference>
<keyword evidence="6 13" id="KW-0863">Zinc-finger</keyword>
<feature type="domain" description="BED-type" evidence="16">
    <location>
        <begin position="746"/>
        <end position="800"/>
    </location>
</feature>
<dbReference type="PANTHER" id="PTHR46481:SF10">
    <property type="entry name" value="ZINC FINGER BED DOMAIN-CONTAINING PROTEIN 39"/>
    <property type="match status" value="1"/>
</dbReference>
<dbReference type="PROSITE" id="PS50808">
    <property type="entry name" value="ZF_BED"/>
    <property type="match status" value="1"/>
</dbReference>
<dbReference type="InterPro" id="IPR038765">
    <property type="entry name" value="Papain-like_cys_pep_sf"/>
</dbReference>
<dbReference type="OrthoDB" id="812756at2759"/>
<feature type="region of interest" description="SAW" evidence="14">
    <location>
        <begin position="286"/>
        <end position="361"/>
    </location>
</feature>
<dbReference type="GeneID" id="111305754"/>
<feature type="short sequence motif" description="VHIID" evidence="14">
    <location>
        <begin position="95"/>
        <end position="99"/>
    </location>
</feature>
<proteinExistence type="inferred from homology"/>
<evidence type="ECO:0000256" key="7">
    <source>
        <dbReference type="ARBA" id="ARBA00022801"/>
    </source>
</evidence>
<dbReference type="PANTHER" id="PTHR46481">
    <property type="entry name" value="ZINC FINGER BED DOMAIN-CONTAINING PROTEIN 4"/>
    <property type="match status" value="1"/>
</dbReference>
<keyword evidence="7" id="KW-0378">Hydrolase</keyword>
<feature type="domain" description="Ubiquitin-like protease family profile" evidence="15">
    <location>
        <begin position="1459"/>
        <end position="1636"/>
    </location>
</feature>
<dbReference type="InterPro" id="IPR055081">
    <property type="entry name" value="NLP1-9_GAF"/>
</dbReference>
<evidence type="ECO:0000259" key="16">
    <source>
        <dbReference type="PROSITE" id="PS50808"/>
    </source>
</evidence>
<evidence type="ECO:0000313" key="18">
    <source>
        <dbReference type="RefSeq" id="XP_022759266.1"/>
    </source>
</evidence>
<dbReference type="Proteomes" id="UP000515121">
    <property type="component" value="Unplaced"/>
</dbReference>
<keyword evidence="12" id="KW-0539">Nucleus</keyword>
<dbReference type="KEGG" id="dzi:111305754"/>
<dbReference type="InterPro" id="IPR008906">
    <property type="entry name" value="HATC_C_dom"/>
</dbReference>
<comment type="subunit">
    <text evidence="3">Homodimer.</text>
</comment>
<dbReference type="GO" id="GO:0003677">
    <property type="term" value="F:DNA binding"/>
    <property type="evidence" value="ECO:0007669"/>
    <property type="project" value="UniProtKB-KW"/>
</dbReference>
<dbReference type="Pfam" id="PF05699">
    <property type="entry name" value="Dimer_Tnp_hAT"/>
    <property type="match status" value="1"/>
</dbReference>
<dbReference type="InterPro" id="IPR025525">
    <property type="entry name" value="hAT-like_transposase_RNase-H"/>
</dbReference>
<dbReference type="InterPro" id="IPR003656">
    <property type="entry name" value="Znf_BED"/>
</dbReference>
<evidence type="ECO:0000256" key="6">
    <source>
        <dbReference type="ARBA" id="ARBA00022771"/>
    </source>
</evidence>
<dbReference type="Gene3D" id="3.40.395.10">
    <property type="entry name" value="Adenoviral Proteinase, Chain A"/>
    <property type="match status" value="1"/>
</dbReference>
<feature type="region of interest" description="Leucine repeat II (LRII)" evidence="14">
    <location>
        <begin position="158"/>
        <end position="190"/>
    </location>
</feature>
<keyword evidence="11" id="KW-0804">Transcription</keyword>
<evidence type="ECO:0000259" key="15">
    <source>
        <dbReference type="PROSITE" id="PS50600"/>
    </source>
</evidence>
<keyword evidence="9" id="KW-0805">Transcription regulation</keyword>
<name>A0A6P6A3F7_DURZI</name>
<dbReference type="Pfam" id="PF02892">
    <property type="entry name" value="zf-BED"/>
    <property type="match status" value="1"/>
</dbReference>
<dbReference type="GO" id="GO:0005634">
    <property type="term" value="C:nucleus"/>
    <property type="evidence" value="ECO:0007669"/>
    <property type="project" value="UniProtKB-SubCell"/>
</dbReference>
<dbReference type="InterPro" id="IPR012337">
    <property type="entry name" value="RNaseH-like_sf"/>
</dbReference>
<keyword evidence="17" id="KW-1185">Reference proteome</keyword>
<comment type="subcellular location">
    <subcellularLocation>
        <location evidence="1">Nucleus</location>
    </subcellularLocation>
</comment>
<dbReference type="GO" id="GO:0046983">
    <property type="term" value="F:protein dimerization activity"/>
    <property type="evidence" value="ECO:0007669"/>
    <property type="project" value="InterPro"/>
</dbReference>
<dbReference type="SUPFAM" id="SSF57667">
    <property type="entry name" value="beta-beta-alpha zinc fingers"/>
    <property type="match status" value="1"/>
</dbReference>
<evidence type="ECO:0000256" key="14">
    <source>
        <dbReference type="PROSITE-ProRule" id="PRU01191"/>
    </source>
</evidence>
<dbReference type="Pfam" id="PF22922">
    <property type="entry name" value="GAF_NLP"/>
    <property type="match status" value="1"/>
</dbReference>
<evidence type="ECO:0000256" key="10">
    <source>
        <dbReference type="ARBA" id="ARBA00023125"/>
    </source>
</evidence>
<dbReference type="SUPFAM" id="SSF53098">
    <property type="entry name" value="Ribonuclease H-like"/>
    <property type="match status" value="1"/>
</dbReference>
<dbReference type="InterPro" id="IPR052035">
    <property type="entry name" value="ZnF_BED_domain_contain"/>
</dbReference>
<comment type="similarity">
    <text evidence="2">Belongs to the peptidase C48 family.</text>
</comment>
<evidence type="ECO:0000256" key="12">
    <source>
        <dbReference type="ARBA" id="ARBA00023242"/>
    </source>
</evidence>
<comment type="similarity">
    <text evidence="14">Belongs to the GRAS family.</text>
</comment>
<keyword evidence="8" id="KW-0862">Zinc</keyword>
<protein>
    <submittedName>
        <fullName evidence="18">Uncharacterized protein LOC111305754 isoform X1</fullName>
    </submittedName>
</protein>
<evidence type="ECO:0000256" key="2">
    <source>
        <dbReference type="ARBA" id="ARBA00005234"/>
    </source>
</evidence>
<dbReference type="GO" id="GO:0006508">
    <property type="term" value="P:proteolysis"/>
    <property type="evidence" value="ECO:0007669"/>
    <property type="project" value="UniProtKB-KW"/>
</dbReference>
<evidence type="ECO:0000256" key="1">
    <source>
        <dbReference type="ARBA" id="ARBA00004123"/>
    </source>
</evidence>
<evidence type="ECO:0000256" key="5">
    <source>
        <dbReference type="ARBA" id="ARBA00022723"/>
    </source>
</evidence>
<feature type="short sequence motif" description="LXXLL motif" evidence="14">
    <location>
        <begin position="209"/>
        <end position="213"/>
    </location>
</feature>
<dbReference type="Pfam" id="PF03514">
    <property type="entry name" value="GRAS"/>
    <property type="match status" value="1"/>
</dbReference>
<dbReference type="PROSITE" id="PS50985">
    <property type="entry name" value="GRAS"/>
    <property type="match status" value="1"/>
</dbReference>
<keyword evidence="5" id="KW-0479">Metal-binding</keyword>
<dbReference type="SUPFAM" id="SSF54001">
    <property type="entry name" value="Cysteine proteinases"/>
    <property type="match status" value="1"/>
</dbReference>
<gene>
    <name evidence="18" type="primary">LOC111305754</name>
</gene>
<evidence type="ECO:0000256" key="11">
    <source>
        <dbReference type="ARBA" id="ARBA00023163"/>
    </source>
</evidence>
<dbReference type="RefSeq" id="XP_022759266.1">
    <property type="nucleotide sequence ID" value="XM_022903531.1"/>
</dbReference>
<dbReference type="InterPro" id="IPR005202">
    <property type="entry name" value="TF_GRAS"/>
</dbReference>